<comment type="caution">
    <text evidence="3">The sequence shown here is derived from an EMBL/GenBank/DDBJ whole genome shotgun (WGS) entry which is preliminary data.</text>
</comment>
<dbReference type="PIRSF" id="PIRSF020481">
    <property type="entry name" value="BAP"/>
    <property type="match status" value="1"/>
</dbReference>
<dbReference type="InterPro" id="IPR058531">
    <property type="entry name" value="Baseplate_J_M"/>
</dbReference>
<evidence type="ECO:0000259" key="1">
    <source>
        <dbReference type="Pfam" id="PF04865"/>
    </source>
</evidence>
<accession>A0ABV8WWG4</accession>
<sequence length="382" mass="42012">MKLTLTLKDLPEINFVNTDVNQILNETISSYEKAYFESTGIKKKLYPGDPIRIWLYSQALREFQLRVLIDDAAKQNLLKYARKDYLEHLGAFSNTGILKAKPATTNMKLILSKIIPTNEVVPAGTRVSPGNDIYFTVDDDVVIPAGNQEVTFSVTCAQFGTIGNGFTPGQINILVDPLPWGSSVENIDTSHGGSDEEDADSYRDRIQLAPEGFSVAGPEGAYKYFAKQHSALISDLQISSESPGEVNVSVLLQNGEIPNESFLVGLGTHLNDKNIRPLTDKVSVTAPEVINYDLNITYYIKTSDSGVESQVIEHVEKAIKDYIVWQRLKIGRDINPSHLISEVIKAEAKRVEVVSPVFASIGSNEVAIASSENITYGGLEDE</sequence>
<name>A0ABV8WWG4_9BACI</name>
<dbReference type="PANTHER" id="PTHR35862:SF1">
    <property type="entry name" value="FELS-2 PROPHAGE PROTEIN"/>
    <property type="match status" value="1"/>
</dbReference>
<evidence type="ECO:0000313" key="3">
    <source>
        <dbReference type="EMBL" id="MFC4403328.1"/>
    </source>
</evidence>
<feature type="domain" description="Baseplate protein J-like barrel" evidence="1">
    <location>
        <begin position="118"/>
        <end position="193"/>
    </location>
</feature>
<dbReference type="EMBL" id="JBHSDT010000004">
    <property type="protein sequence ID" value="MFC4403328.1"/>
    <property type="molecule type" value="Genomic_DNA"/>
</dbReference>
<gene>
    <name evidence="3" type="ORF">ACFOY7_09580</name>
</gene>
<feature type="domain" description="Baseplate J-like central" evidence="2">
    <location>
        <begin position="215"/>
        <end position="286"/>
    </location>
</feature>
<proteinExistence type="predicted"/>
<reference evidence="4" key="1">
    <citation type="journal article" date="2019" name="Int. J. Syst. Evol. Microbiol.">
        <title>The Global Catalogue of Microorganisms (GCM) 10K type strain sequencing project: providing services to taxonomists for standard genome sequencing and annotation.</title>
        <authorList>
            <consortium name="The Broad Institute Genomics Platform"/>
            <consortium name="The Broad Institute Genome Sequencing Center for Infectious Disease"/>
            <person name="Wu L."/>
            <person name="Ma J."/>
        </authorList>
    </citation>
    <scope>NUCLEOTIDE SEQUENCE [LARGE SCALE GENOMIC DNA]</scope>
    <source>
        <strain evidence="4">CCUG 37865</strain>
    </source>
</reference>
<protein>
    <submittedName>
        <fullName evidence="3">Baseplate J/gp47 family protein</fullName>
    </submittedName>
</protein>
<dbReference type="Proteomes" id="UP001595882">
    <property type="component" value="Unassembled WGS sequence"/>
</dbReference>
<keyword evidence="4" id="KW-1185">Reference proteome</keyword>
<dbReference type="PANTHER" id="PTHR35862">
    <property type="entry name" value="FELS-2 PROPHAGE PROTEIN"/>
    <property type="match status" value="1"/>
</dbReference>
<dbReference type="Pfam" id="PF26078">
    <property type="entry name" value="Baseplate_J_M"/>
    <property type="match status" value="1"/>
</dbReference>
<dbReference type="InterPro" id="IPR052726">
    <property type="entry name" value="Phage_Baseplate_Hub"/>
</dbReference>
<evidence type="ECO:0000259" key="2">
    <source>
        <dbReference type="Pfam" id="PF26078"/>
    </source>
</evidence>
<dbReference type="Pfam" id="PF04865">
    <property type="entry name" value="Baseplate_J"/>
    <property type="match status" value="1"/>
</dbReference>
<dbReference type="RefSeq" id="WP_390251757.1">
    <property type="nucleotide sequence ID" value="NZ_JBHSDT010000004.1"/>
</dbReference>
<dbReference type="InterPro" id="IPR014507">
    <property type="entry name" value="Baseplate_assembly_J_pred"/>
</dbReference>
<evidence type="ECO:0000313" key="4">
    <source>
        <dbReference type="Proteomes" id="UP001595882"/>
    </source>
</evidence>
<dbReference type="InterPro" id="IPR006949">
    <property type="entry name" value="Barrel_Baseplate_J-like"/>
</dbReference>
<organism evidence="3 4">
    <name type="scientific">Gracilibacillus xinjiangensis</name>
    <dbReference type="NCBI Taxonomy" id="1193282"/>
    <lineage>
        <taxon>Bacteria</taxon>
        <taxon>Bacillati</taxon>
        <taxon>Bacillota</taxon>
        <taxon>Bacilli</taxon>
        <taxon>Bacillales</taxon>
        <taxon>Bacillaceae</taxon>
        <taxon>Gracilibacillus</taxon>
    </lineage>
</organism>